<dbReference type="InterPro" id="IPR036864">
    <property type="entry name" value="Zn2-C6_fun-type_DNA-bd_sf"/>
</dbReference>
<keyword evidence="6" id="KW-1185">Reference proteome</keyword>
<accession>A0A9P4NL15</accession>
<name>A0A9P4NL15_9PEZI</name>
<sequence length="646" mass="73394">MENPRDNTPSIIIAAGRKHAKAHGVAEESDYSSSVRKKLSTSSRTGQACDRCKIRKIRCDSAVGGCSPCRQTQATCKTTDRITGKATVRGLTDILEGENRYLKTKLREMQQQMRDLGIQVEDDGDSSQYASQSQLQPREEPRWDLPHQHNSSRRNTHAIIEIPQENTSLFRRHIANETGSLSQDPGFSLLRGTKLALFGMQIDLAEFADDISEVDSPATYEGFMEQIFNRTPPNDPAPLPPNLQAAKEYMQWYLRFLNPYTPILHKSDINELLAKFYEDPTPGPRPGRPAAEEVVVHMMFSLIKYQYGQRNKIQSMIDEAMAHFQYCLKFWPDLVKSQTLQDVQAMTLISLQIRSFPKPGAAWYCGTMALTTAIEIGMNRSAAAWSALDPRPMTVHEMEMRKRIFWTLYTLVIGLSGRLGRPMPLRLSDIDIEFPQPINDNLPEEGSIAEFRQCSFHVGIAIDKILALSGELYSTFYSVSGCRPEKYDANIARFEADLASFRSSIHPELQDSRRAEGEVKIFALYIELYALETEFLLRHPLIMHSNDGERFKEQLICAREHVPKTLRVLRILRDANCLDVPWFTVTTFLAMIFTTLFAENQRREEITDGELEKLKGEMDGWLNILGDIGIMLGESSFLALHIRSVN</sequence>
<reference evidence="5" key="1">
    <citation type="journal article" date="2020" name="Stud. Mycol.">
        <title>101 Dothideomycetes genomes: a test case for predicting lifestyles and emergence of pathogens.</title>
        <authorList>
            <person name="Haridas S."/>
            <person name="Albert R."/>
            <person name="Binder M."/>
            <person name="Bloem J."/>
            <person name="Labutti K."/>
            <person name="Salamov A."/>
            <person name="Andreopoulos B."/>
            <person name="Baker S."/>
            <person name="Barry K."/>
            <person name="Bills G."/>
            <person name="Bluhm B."/>
            <person name="Cannon C."/>
            <person name="Castanera R."/>
            <person name="Culley D."/>
            <person name="Daum C."/>
            <person name="Ezra D."/>
            <person name="Gonzalez J."/>
            <person name="Henrissat B."/>
            <person name="Kuo A."/>
            <person name="Liang C."/>
            <person name="Lipzen A."/>
            <person name="Lutzoni F."/>
            <person name="Magnuson J."/>
            <person name="Mondo S."/>
            <person name="Nolan M."/>
            <person name="Ohm R."/>
            <person name="Pangilinan J."/>
            <person name="Park H.-J."/>
            <person name="Ramirez L."/>
            <person name="Alfaro M."/>
            <person name="Sun H."/>
            <person name="Tritt A."/>
            <person name="Yoshinaga Y."/>
            <person name="Zwiers L.-H."/>
            <person name="Turgeon B."/>
            <person name="Goodwin S."/>
            <person name="Spatafora J."/>
            <person name="Crous P."/>
            <person name="Grigoriev I."/>
        </authorList>
    </citation>
    <scope>NUCLEOTIDE SEQUENCE</scope>
    <source>
        <strain evidence="5">CBS 130266</strain>
    </source>
</reference>
<dbReference type="EMBL" id="MU007067">
    <property type="protein sequence ID" value="KAF2425800.1"/>
    <property type="molecule type" value="Genomic_DNA"/>
</dbReference>
<dbReference type="Pfam" id="PF00172">
    <property type="entry name" value="Zn_clus"/>
    <property type="match status" value="1"/>
</dbReference>
<feature type="compositionally biased region" description="Basic and acidic residues" evidence="3">
    <location>
        <begin position="137"/>
        <end position="147"/>
    </location>
</feature>
<feature type="compositionally biased region" description="Polar residues" evidence="3">
    <location>
        <begin position="126"/>
        <end position="136"/>
    </location>
</feature>
<dbReference type="Proteomes" id="UP000800235">
    <property type="component" value="Unassembled WGS sequence"/>
</dbReference>
<dbReference type="PANTHER" id="PTHR46910:SF4">
    <property type="entry name" value="ZN(2)-C6 FUNGAL-TYPE DOMAIN-CONTAINING PROTEIN"/>
    <property type="match status" value="1"/>
</dbReference>
<dbReference type="InterPro" id="IPR007219">
    <property type="entry name" value="XnlR_reg_dom"/>
</dbReference>
<keyword evidence="1" id="KW-0479">Metal-binding</keyword>
<evidence type="ECO:0000256" key="2">
    <source>
        <dbReference type="ARBA" id="ARBA00023242"/>
    </source>
</evidence>
<evidence type="ECO:0000259" key="4">
    <source>
        <dbReference type="PROSITE" id="PS50048"/>
    </source>
</evidence>
<evidence type="ECO:0000256" key="3">
    <source>
        <dbReference type="SAM" id="MobiDB-lite"/>
    </source>
</evidence>
<dbReference type="SMART" id="SM00066">
    <property type="entry name" value="GAL4"/>
    <property type="match status" value="1"/>
</dbReference>
<dbReference type="AlphaFoldDB" id="A0A9P4NL15"/>
<organism evidence="5 6">
    <name type="scientific">Tothia fuscella</name>
    <dbReference type="NCBI Taxonomy" id="1048955"/>
    <lineage>
        <taxon>Eukaryota</taxon>
        <taxon>Fungi</taxon>
        <taxon>Dikarya</taxon>
        <taxon>Ascomycota</taxon>
        <taxon>Pezizomycotina</taxon>
        <taxon>Dothideomycetes</taxon>
        <taxon>Pleosporomycetidae</taxon>
        <taxon>Venturiales</taxon>
        <taxon>Cylindrosympodiaceae</taxon>
        <taxon>Tothia</taxon>
    </lineage>
</organism>
<dbReference type="SUPFAM" id="SSF57701">
    <property type="entry name" value="Zn2/Cys6 DNA-binding domain"/>
    <property type="match status" value="1"/>
</dbReference>
<dbReference type="InterPro" id="IPR050987">
    <property type="entry name" value="AtrR-like"/>
</dbReference>
<dbReference type="PROSITE" id="PS50048">
    <property type="entry name" value="ZN2_CY6_FUNGAL_2"/>
    <property type="match status" value="1"/>
</dbReference>
<evidence type="ECO:0000313" key="5">
    <source>
        <dbReference type="EMBL" id="KAF2425800.1"/>
    </source>
</evidence>
<proteinExistence type="predicted"/>
<dbReference type="OrthoDB" id="4456959at2759"/>
<feature type="region of interest" description="Disordered" evidence="3">
    <location>
        <begin position="120"/>
        <end position="154"/>
    </location>
</feature>
<dbReference type="PROSITE" id="PS00463">
    <property type="entry name" value="ZN2_CY6_FUNGAL_1"/>
    <property type="match status" value="1"/>
</dbReference>
<dbReference type="GO" id="GO:0000981">
    <property type="term" value="F:DNA-binding transcription factor activity, RNA polymerase II-specific"/>
    <property type="evidence" value="ECO:0007669"/>
    <property type="project" value="InterPro"/>
</dbReference>
<dbReference type="GO" id="GO:0006351">
    <property type="term" value="P:DNA-templated transcription"/>
    <property type="evidence" value="ECO:0007669"/>
    <property type="project" value="InterPro"/>
</dbReference>
<dbReference type="SMART" id="SM00906">
    <property type="entry name" value="Fungal_trans"/>
    <property type="match status" value="1"/>
</dbReference>
<dbReference type="Gene3D" id="4.10.240.10">
    <property type="entry name" value="Zn(2)-C6 fungal-type DNA-binding domain"/>
    <property type="match status" value="1"/>
</dbReference>
<gene>
    <name evidence="5" type="ORF">EJ08DRAFT_594130</name>
</gene>
<feature type="domain" description="Zn(2)-C6 fungal-type" evidence="4">
    <location>
        <begin position="48"/>
        <end position="78"/>
    </location>
</feature>
<protein>
    <recommendedName>
        <fullName evidence="4">Zn(2)-C6 fungal-type domain-containing protein</fullName>
    </recommendedName>
</protein>
<evidence type="ECO:0000313" key="6">
    <source>
        <dbReference type="Proteomes" id="UP000800235"/>
    </source>
</evidence>
<dbReference type="PANTHER" id="PTHR46910">
    <property type="entry name" value="TRANSCRIPTION FACTOR PDR1"/>
    <property type="match status" value="1"/>
</dbReference>
<dbReference type="CDD" id="cd00067">
    <property type="entry name" value="GAL4"/>
    <property type="match status" value="1"/>
</dbReference>
<dbReference type="GO" id="GO:0008270">
    <property type="term" value="F:zinc ion binding"/>
    <property type="evidence" value="ECO:0007669"/>
    <property type="project" value="InterPro"/>
</dbReference>
<dbReference type="Pfam" id="PF04082">
    <property type="entry name" value="Fungal_trans"/>
    <property type="match status" value="1"/>
</dbReference>
<evidence type="ECO:0000256" key="1">
    <source>
        <dbReference type="ARBA" id="ARBA00022723"/>
    </source>
</evidence>
<dbReference type="GO" id="GO:0003677">
    <property type="term" value="F:DNA binding"/>
    <property type="evidence" value="ECO:0007669"/>
    <property type="project" value="InterPro"/>
</dbReference>
<comment type="caution">
    <text evidence="5">The sequence shown here is derived from an EMBL/GenBank/DDBJ whole genome shotgun (WGS) entry which is preliminary data.</text>
</comment>
<keyword evidence="2" id="KW-0539">Nucleus</keyword>
<dbReference type="CDD" id="cd12148">
    <property type="entry name" value="fungal_TF_MHR"/>
    <property type="match status" value="1"/>
</dbReference>
<dbReference type="InterPro" id="IPR001138">
    <property type="entry name" value="Zn2Cys6_DnaBD"/>
</dbReference>